<sequence>MGETRSPWTGPGRIGRAADVRATLALVARAAEQRATTGALAHAVQTGDDAELVSLDLTRIAPAVNELLPLLPWPGGLRRGASIAAVGSVTVLQVLLAGAMRDGSWAAVVGMPDFGMVAAAEAGIPLDRLALVPDPGPDWPSIVAALLDGVAAVAVHTPGPVTASVARALQARARSRDSILIATQPWPGTDLTLEATGRSWTGLGAGRGRLRRQHLDLRASGRGAAARPRSGALAWPPTPSQPAQIPPPPAPSSPGQAAPAASGNALWEPRPADPPPDDPWRSLRVPGQPPRRSTARRGGKPGSGSGRTVSA</sequence>
<dbReference type="RefSeq" id="WP_378067681.1">
    <property type="nucleotide sequence ID" value="NZ_JBHSBL010000016.1"/>
</dbReference>
<name>A0ABV8IR45_9ACTN</name>
<protein>
    <recommendedName>
        <fullName evidence="4">Acyl-CoA synthetase</fullName>
    </recommendedName>
</protein>
<reference evidence="3" key="1">
    <citation type="journal article" date="2019" name="Int. J. Syst. Evol. Microbiol.">
        <title>The Global Catalogue of Microorganisms (GCM) 10K type strain sequencing project: providing services to taxonomists for standard genome sequencing and annotation.</title>
        <authorList>
            <consortium name="The Broad Institute Genomics Platform"/>
            <consortium name="The Broad Institute Genome Sequencing Center for Infectious Disease"/>
            <person name="Wu L."/>
            <person name="Ma J."/>
        </authorList>
    </citation>
    <scope>NUCLEOTIDE SEQUENCE [LARGE SCALE GENOMIC DNA]</scope>
    <source>
        <strain evidence="3">TBRC 5832</strain>
    </source>
</reference>
<feature type="region of interest" description="Disordered" evidence="1">
    <location>
        <begin position="217"/>
        <end position="311"/>
    </location>
</feature>
<comment type="caution">
    <text evidence="2">The sequence shown here is derived from an EMBL/GenBank/DDBJ whole genome shotgun (WGS) entry which is preliminary data.</text>
</comment>
<feature type="compositionally biased region" description="Low complexity" evidence="1">
    <location>
        <begin position="253"/>
        <end position="262"/>
    </location>
</feature>
<keyword evidence="3" id="KW-1185">Reference proteome</keyword>
<proteinExistence type="predicted"/>
<feature type="compositionally biased region" description="Pro residues" evidence="1">
    <location>
        <begin position="236"/>
        <end position="252"/>
    </location>
</feature>
<gene>
    <name evidence="2" type="ORF">ACFO0C_17360</name>
</gene>
<evidence type="ECO:0000256" key="1">
    <source>
        <dbReference type="SAM" id="MobiDB-lite"/>
    </source>
</evidence>
<organism evidence="2 3">
    <name type="scientific">Actinoplanes subglobosus</name>
    <dbReference type="NCBI Taxonomy" id="1547892"/>
    <lineage>
        <taxon>Bacteria</taxon>
        <taxon>Bacillati</taxon>
        <taxon>Actinomycetota</taxon>
        <taxon>Actinomycetes</taxon>
        <taxon>Micromonosporales</taxon>
        <taxon>Micromonosporaceae</taxon>
        <taxon>Actinoplanes</taxon>
    </lineage>
</organism>
<dbReference type="EMBL" id="JBHSBL010000016">
    <property type="protein sequence ID" value="MFC4066708.1"/>
    <property type="molecule type" value="Genomic_DNA"/>
</dbReference>
<feature type="compositionally biased region" description="Low complexity" evidence="1">
    <location>
        <begin position="220"/>
        <end position="234"/>
    </location>
</feature>
<dbReference type="Proteomes" id="UP001595867">
    <property type="component" value="Unassembled WGS sequence"/>
</dbReference>
<evidence type="ECO:0008006" key="4">
    <source>
        <dbReference type="Google" id="ProtNLM"/>
    </source>
</evidence>
<evidence type="ECO:0000313" key="2">
    <source>
        <dbReference type="EMBL" id="MFC4066708.1"/>
    </source>
</evidence>
<accession>A0ABV8IR45</accession>
<evidence type="ECO:0000313" key="3">
    <source>
        <dbReference type="Proteomes" id="UP001595867"/>
    </source>
</evidence>